<evidence type="ECO:0000313" key="2">
    <source>
        <dbReference type="EMBL" id="KHD06933.1"/>
    </source>
</evidence>
<protein>
    <recommendedName>
        <fullName evidence="1">PIN domain-containing protein</fullName>
    </recommendedName>
</protein>
<keyword evidence="3" id="KW-1185">Reference proteome</keyword>
<accession>A0A0A6P879</accession>
<evidence type="ECO:0000259" key="1">
    <source>
        <dbReference type="Pfam" id="PF01850"/>
    </source>
</evidence>
<organism evidence="2 3">
    <name type="scientific">Candidatus Thiomargarita nelsonii</name>
    <dbReference type="NCBI Taxonomy" id="1003181"/>
    <lineage>
        <taxon>Bacteria</taxon>
        <taxon>Pseudomonadati</taxon>
        <taxon>Pseudomonadota</taxon>
        <taxon>Gammaproteobacteria</taxon>
        <taxon>Thiotrichales</taxon>
        <taxon>Thiotrichaceae</taxon>
        <taxon>Thiomargarita</taxon>
    </lineage>
</organism>
<dbReference type="Proteomes" id="UP000030428">
    <property type="component" value="Unassembled WGS sequence"/>
</dbReference>
<dbReference type="EMBL" id="JSZA02000218">
    <property type="protein sequence ID" value="KHD06933.1"/>
    <property type="molecule type" value="Genomic_DNA"/>
</dbReference>
<evidence type="ECO:0000313" key="3">
    <source>
        <dbReference type="Proteomes" id="UP000030428"/>
    </source>
</evidence>
<comment type="caution">
    <text evidence="2">The sequence shown here is derived from an EMBL/GenBank/DDBJ whole genome shotgun (WGS) entry which is preliminary data.</text>
</comment>
<dbReference type="Gene3D" id="3.40.50.1010">
    <property type="entry name" value="5'-nuclease"/>
    <property type="match status" value="1"/>
</dbReference>
<gene>
    <name evidence="2" type="ORF">PN36_30130</name>
</gene>
<dbReference type="InterPro" id="IPR002716">
    <property type="entry name" value="PIN_dom"/>
</dbReference>
<feature type="domain" description="PIN" evidence="1">
    <location>
        <begin position="2"/>
        <end position="49"/>
    </location>
</feature>
<dbReference type="SUPFAM" id="SSF88723">
    <property type="entry name" value="PIN domain-like"/>
    <property type="match status" value="1"/>
</dbReference>
<proteinExistence type="predicted"/>
<name>A0A0A6P879_9GAMM</name>
<sequence>MILLDTNVVSEVMLSFPSDNVLNWLNLHNDGDLFISSITIAEICYGLHKPIIWHWQPAT</sequence>
<reference evidence="2 3" key="1">
    <citation type="journal article" date="2016" name="Front. Microbiol.">
        <title>Single-Cell (Meta-)Genomics of a Dimorphic Candidatus Thiomargarita nelsonii Reveals Genomic Plasticity.</title>
        <authorList>
            <person name="Flood B.E."/>
            <person name="Fliss P."/>
            <person name="Jones D.S."/>
            <person name="Dick G.J."/>
            <person name="Jain S."/>
            <person name="Kaster A.K."/>
            <person name="Winkel M."/>
            <person name="Mussmann M."/>
            <person name="Bailey J."/>
        </authorList>
    </citation>
    <scope>NUCLEOTIDE SEQUENCE [LARGE SCALE GENOMIC DNA]</scope>
    <source>
        <strain evidence="2">Hydrate Ridge</strain>
    </source>
</reference>
<dbReference type="Pfam" id="PF01850">
    <property type="entry name" value="PIN"/>
    <property type="match status" value="1"/>
</dbReference>
<dbReference type="InterPro" id="IPR029060">
    <property type="entry name" value="PIN-like_dom_sf"/>
</dbReference>
<dbReference type="AlphaFoldDB" id="A0A0A6P879"/>